<proteinExistence type="predicted"/>
<protein>
    <submittedName>
        <fullName evidence="1">Uncharacterized protein</fullName>
    </submittedName>
</protein>
<comment type="caution">
    <text evidence="1">The sequence shown here is derived from an EMBL/GenBank/DDBJ whole genome shotgun (WGS) entry which is preliminary data.</text>
</comment>
<name>A0A2W5XQ70_9MICO</name>
<feature type="non-terminal residue" evidence="1">
    <location>
        <position position="172"/>
    </location>
</feature>
<keyword evidence="2" id="KW-1185">Reference proteome</keyword>
<dbReference type="Proteomes" id="UP000248783">
    <property type="component" value="Unassembled WGS sequence"/>
</dbReference>
<sequence length="172" mass="18339">MDPVPLFEVEGDRPQIVPGPRPPRPGVGTSAHRVVESHIDGLLGEQVFPVISGEGPDEPHLLALDASGSPVVVELVARLDDAALSRALDHAGAAGRMTRGQLAARYHGGAHAFQRDVAEFYDSVPVKRTQPGQGARLIVICQEADEDVLNAVDFLRQPTMPVEVLRLGVVHG</sequence>
<dbReference type="EMBL" id="QKWH01000018">
    <property type="protein sequence ID" value="PZR51638.1"/>
    <property type="molecule type" value="Genomic_DNA"/>
</dbReference>
<dbReference type="AlphaFoldDB" id="A0A2W5XQ70"/>
<evidence type="ECO:0000313" key="1">
    <source>
        <dbReference type="EMBL" id="PZR51638.1"/>
    </source>
</evidence>
<evidence type="ECO:0000313" key="2">
    <source>
        <dbReference type="Proteomes" id="UP000248783"/>
    </source>
</evidence>
<gene>
    <name evidence="1" type="ORF">DNL40_15300</name>
</gene>
<accession>A0A2W5XQ70</accession>
<organism evidence="1 2">
    <name type="scientific">Xylanimonas oleitrophica</name>
    <dbReference type="NCBI Taxonomy" id="2607479"/>
    <lineage>
        <taxon>Bacteria</taxon>
        <taxon>Bacillati</taxon>
        <taxon>Actinomycetota</taxon>
        <taxon>Actinomycetes</taxon>
        <taxon>Micrococcales</taxon>
        <taxon>Promicromonosporaceae</taxon>
        <taxon>Xylanimonas</taxon>
    </lineage>
</organism>
<reference evidence="1 2" key="1">
    <citation type="submission" date="2018-06" db="EMBL/GenBank/DDBJ databases">
        <title>Whole genome sequencing of a novel hydrocarbon degrading bacterial strain, PW21 isolated from oil contaminated produced water sample.</title>
        <authorList>
            <person name="Nagkirti P."/>
            <person name="Shaikh A."/>
            <person name="Gowdaman V."/>
            <person name="Engineer A.E."/>
            <person name="Dagar S."/>
            <person name="Dhakephalkar P.K."/>
        </authorList>
    </citation>
    <scope>NUCLEOTIDE SEQUENCE [LARGE SCALE GENOMIC DNA]</scope>
    <source>
        <strain evidence="1 2">PW21</strain>
    </source>
</reference>